<reference evidence="12 13" key="1">
    <citation type="submission" date="2019-04" db="EMBL/GenBank/DDBJ databases">
        <title>Sphingobacterium olei sp. nov., isolated from oil-contaminated soil.</title>
        <authorList>
            <person name="Liu B."/>
        </authorList>
    </citation>
    <scope>NUCLEOTIDE SEQUENCE [LARGE SCALE GENOMIC DNA]</scope>
    <source>
        <strain evidence="12 13">Y3L14</strain>
    </source>
</reference>
<keyword evidence="11" id="KW-0732">Signal</keyword>
<dbReference type="GO" id="GO:0071555">
    <property type="term" value="P:cell wall organization"/>
    <property type="evidence" value="ECO:0007669"/>
    <property type="project" value="UniProtKB-KW"/>
</dbReference>
<dbReference type="InterPro" id="IPR000755">
    <property type="entry name" value="A_A_dipeptidase"/>
</dbReference>
<evidence type="ECO:0000256" key="6">
    <source>
        <dbReference type="ARBA" id="ARBA00022997"/>
    </source>
</evidence>
<evidence type="ECO:0000256" key="1">
    <source>
        <dbReference type="ARBA" id="ARBA00001362"/>
    </source>
</evidence>
<evidence type="ECO:0000256" key="7">
    <source>
        <dbReference type="ARBA" id="ARBA00023049"/>
    </source>
</evidence>
<feature type="binding site" evidence="9">
    <location>
        <position position="140"/>
    </location>
    <ligand>
        <name>Zn(2+)</name>
        <dbReference type="ChEBI" id="CHEBI:29105"/>
        <note>catalytic</note>
    </ligand>
</feature>
<dbReference type="RefSeq" id="WP_136822157.1">
    <property type="nucleotide sequence ID" value="NZ_BMJX01000006.1"/>
</dbReference>
<proteinExistence type="inferred from homology"/>
<sequence length="226" mass="26431">MKKLLISFILLTAYFSNAQSQKSNIPKGFTYLHEVIPNIVYDIRYYGTYNFTGSPIDGYERPTAILSIRAAQALLNIQKELNSRDLGLKIFDAYRPQRAVNHFIKWARVLNDTIAKREFYPLVEKKDLFKKGYIATRSGHSRGSTVDLTIIVLKTKKEIDMGSPFDFFGEKSHHNSVNITNEQKKNRQALKSVMEKYGFRSYSEEWWHYTLNNEPYKNTYFDFPVQ</sequence>
<dbReference type="SUPFAM" id="SSF55166">
    <property type="entry name" value="Hedgehog/DD-peptidase"/>
    <property type="match status" value="1"/>
</dbReference>
<dbReference type="EC" id="3.4.13.22" evidence="9 10"/>
<evidence type="ECO:0000256" key="9">
    <source>
        <dbReference type="HAMAP-Rule" id="MF_01924"/>
    </source>
</evidence>
<dbReference type="Gene3D" id="3.30.1380.10">
    <property type="match status" value="1"/>
</dbReference>
<evidence type="ECO:0000256" key="11">
    <source>
        <dbReference type="SAM" id="SignalP"/>
    </source>
</evidence>
<dbReference type="GO" id="GO:0006508">
    <property type="term" value="P:proteolysis"/>
    <property type="evidence" value="ECO:0007669"/>
    <property type="project" value="UniProtKB-KW"/>
</dbReference>
<dbReference type="PANTHER" id="PTHR43126:SF1">
    <property type="entry name" value="D-ALANYL-D-ALANINE DIPEPTIDASE"/>
    <property type="match status" value="1"/>
</dbReference>
<feature type="binding site" evidence="9">
    <location>
        <position position="208"/>
    </location>
    <ligand>
        <name>Zn(2+)</name>
        <dbReference type="ChEBI" id="CHEBI:29105"/>
        <note>catalytic</note>
    </ligand>
</feature>
<comment type="catalytic activity">
    <reaction evidence="1 9 10">
        <text>D-alanyl-D-alanine + H2O = 2 D-alanine</text>
        <dbReference type="Rhea" id="RHEA:20661"/>
        <dbReference type="ChEBI" id="CHEBI:15377"/>
        <dbReference type="ChEBI" id="CHEBI:57416"/>
        <dbReference type="ChEBI" id="CHEBI:57822"/>
        <dbReference type="EC" id="3.4.13.22"/>
    </reaction>
</comment>
<name>A0A4U0GWL7_9SPHI</name>
<feature type="active site" description="Proton donor/acceptor" evidence="9">
    <location>
        <position position="205"/>
    </location>
</feature>
<comment type="caution">
    <text evidence="12">The sequence shown here is derived from an EMBL/GenBank/DDBJ whole genome shotgun (WGS) entry which is preliminary data.</text>
</comment>
<evidence type="ECO:0000256" key="3">
    <source>
        <dbReference type="ARBA" id="ARBA00022723"/>
    </source>
</evidence>
<comment type="cofactor">
    <cofactor evidence="9">
        <name>Zn(2+)</name>
        <dbReference type="ChEBI" id="CHEBI:29105"/>
    </cofactor>
    <text evidence="9">Binds 1 zinc ion per subunit.</text>
</comment>
<keyword evidence="2 9" id="KW-0645">Protease</keyword>
<feature type="binding site" evidence="9">
    <location>
        <position position="147"/>
    </location>
    <ligand>
        <name>Zn(2+)</name>
        <dbReference type="ChEBI" id="CHEBI:29105"/>
        <note>catalytic</note>
    </ligand>
</feature>
<comment type="similarity">
    <text evidence="9 10">Belongs to the peptidase M15D family.</text>
</comment>
<evidence type="ECO:0000256" key="8">
    <source>
        <dbReference type="ARBA" id="ARBA00023316"/>
    </source>
</evidence>
<keyword evidence="8 10" id="KW-0961">Cell wall biogenesis/degradation</keyword>
<keyword evidence="4 9" id="KW-0378">Hydrolase</keyword>
<keyword evidence="6 9" id="KW-0224">Dipeptidase</keyword>
<evidence type="ECO:0000256" key="10">
    <source>
        <dbReference type="PIRNR" id="PIRNR026671"/>
    </source>
</evidence>
<dbReference type="CDD" id="cd14817">
    <property type="entry name" value="D-Ala-D-Ala_dipeptidase_VanX"/>
    <property type="match status" value="1"/>
</dbReference>
<evidence type="ECO:0000256" key="2">
    <source>
        <dbReference type="ARBA" id="ARBA00022670"/>
    </source>
</evidence>
<feature type="site" description="Transition state stabilizer" evidence="9">
    <location>
        <position position="95"/>
    </location>
</feature>
<dbReference type="EMBL" id="SUKA01000006">
    <property type="protein sequence ID" value="TJY63483.1"/>
    <property type="molecule type" value="Genomic_DNA"/>
</dbReference>
<dbReference type="PIRSF" id="PIRSF026671">
    <property type="entry name" value="AA_dipeptidase"/>
    <property type="match status" value="1"/>
</dbReference>
<dbReference type="AlphaFoldDB" id="A0A4U0GWL7"/>
<comment type="function">
    <text evidence="9 10">Catalyzes hydrolysis of the D-alanyl-D-alanine dipeptide.</text>
</comment>
<evidence type="ECO:0000256" key="4">
    <source>
        <dbReference type="ARBA" id="ARBA00022801"/>
    </source>
</evidence>
<dbReference type="GO" id="GO:0160237">
    <property type="term" value="F:D-Ala-D-Ala dipeptidase activity"/>
    <property type="evidence" value="ECO:0007669"/>
    <property type="project" value="UniProtKB-EC"/>
</dbReference>
<feature type="chain" id="PRO_5020942503" description="D-alanyl-D-alanine dipeptidase" evidence="11">
    <location>
        <begin position="19"/>
        <end position="226"/>
    </location>
</feature>
<dbReference type="PANTHER" id="PTHR43126">
    <property type="entry name" value="D-ALANYL-D-ALANINE DIPEPTIDASE"/>
    <property type="match status" value="1"/>
</dbReference>
<accession>A0A4U0GWL7</accession>
<keyword evidence="5 9" id="KW-0862">Zinc</keyword>
<dbReference type="InterPro" id="IPR009045">
    <property type="entry name" value="Zn_M74/Hedgehog-like"/>
</dbReference>
<keyword evidence="13" id="KW-1185">Reference proteome</keyword>
<dbReference type="GO" id="GO:0008237">
    <property type="term" value="F:metallopeptidase activity"/>
    <property type="evidence" value="ECO:0007669"/>
    <property type="project" value="UniProtKB-KW"/>
</dbReference>
<feature type="signal peptide" evidence="11">
    <location>
        <begin position="1"/>
        <end position="18"/>
    </location>
</feature>
<gene>
    <name evidence="12" type="ORF">FAZ19_18060</name>
</gene>
<keyword evidence="3 9" id="KW-0479">Metal-binding</keyword>
<protein>
    <recommendedName>
        <fullName evidence="9 10">D-alanyl-D-alanine dipeptidase</fullName>
        <shortName evidence="9 10">D-Ala-D-Ala dipeptidase</shortName>
        <ecNumber evidence="9 10">3.4.13.22</ecNumber>
    </recommendedName>
</protein>
<dbReference type="OrthoDB" id="9801430at2"/>
<keyword evidence="7 9" id="KW-0482">Metalloprotease</keyword>
<evidence type="ECO:0000256" key="5">
    <source>
        <dbReference type="ARBA" id="ARBA00022833"/>
    </source>
</evidence>
<dbReference type="Proteomes" id="UP000309872">
    <property type="component" value="Unassembled WGS sequence"/>
</dbReference>
<dbReference type="HAMAP" id="MF_01924">
    <property type="entry name" value="A_A_dipeptidase"/>
    <property type="match status" value="1"/>
</dbReference>
<dbReference type="Pfam" id="PF01427">
    <property type="entry name" value="Peptidase_M15"/>
    <property type="match status" value="1"/>
</dbReference>
<evidence type="ECO:0000313" key="13">
    <source>
        <dbReference type="Proteomes" id="UP000309872"/>
    </source>
</evidence>
<organism evidence="12 13">
    <name type="scientific">Sphingobacterium alkalisoli</name>
    <dbReference type="NCBI Taxonomy" id="1874115"/>
    <lineage>
        <taxon>Bacteria</taxon>
        <taxon>Pseudomonadati</taxon>
        <taxon>Bacteroidota</taxon>
        <taxon>Sphingobacteriia</taxon>
        <taxon>Sphingobacteriales</taxon>
        <taxon>Sphingobacteriaceae</taxon>
        <taxon>Sphingobacterium</taxon>
    </lineage>
</organism>
<dbReference type="GO" id="GO:0008270">
    <property type="term" value="F:zinc ion binding"/>
    <property type="evidence" value="ECO:0007669"/>
    <property type="project" value="UniProtKB-UniRule"/>
</dbReference>
<evidence type="ECO:0000313" key="12">
    <source>
        <dbReference type="EMBL" id="TJY63483.1"/>
    </source>
</evidence>